<dbReference type="SUPFAM" id="SSF51206">
    <property type="entry name" value="cAMP-binding domain-like"/>
    <property type="match status" value="2"/>
</dbReference>
<dbReference type="PROSITE" id="PS50042">
    <property type="entry name" value="CNMP_BINDING_3"/>
    <property type="match status" value="1"/>
</dbReference>
<dbReference type="EMBL" id="JASPKY010000872">
    <property type="protein sequence ID" value="KAK9680757.1"/>
    <property type="molecule type" value="Genomic_DNA"/>
</dbReference>
<evidence type="ECO:0000259" key="1">
    <source>
        <dbReference type="PROSITE" id="PS50042"/>
    </source>
</evidence>
<evidence type="ECO:0000313" key="3">
    <source>
        <dbReference type="Proteomes" id="UP001458880"/>
    </source>
</evidence>
<protein>
    <submittedName>
        <fullName evidence="2">Cyclic nucleotide-binding domain</fullName>
    </submittedName>
</protein>
<proteinExistence type="predicted"/>
<comment type="caution">
    <text evidence="2">The sequence shown here is derived from an EMBL/GenBank/DDBJ whole genome shotgun (WGS) entry which is preliminary data.</text>
</comment>
<feature type="domain" description="Cyclic nucleotide-binding" evidence="1">
    <location>
        <begin position="94"/>
        <end position="202"/>
    </location>
</feature>
<gene>
    <name evidence="2" type="ORF">QE152_g38837</name>
</gene>
<dbReference type="InterPro" id="IPR018490">
    <property type="entry name" value="cNMP-bd_dom_sf"/>
</dbReference>
<dbReference type="Pfam" id="PF00027">
    <property type="entry name" value="cNMP_binding"/>
    <property type="match status" value="1"/>
</dbReference>
<dbReference type="PANTHER" id="PTHR23011">
    <property type="entry name" value="CYCLIC NUCLEOTIDE-BINDING DOMAIN CONTAINING PROTEIN"/>
    <property type="match status" value="1"/>
</dbReference>
<dbReference type="InterPro" id="IPR014710">
    <property type="entry name" value="RmlC-like_jellyroll"/>
</dbReference>
<dbReference type="CDD" id="cd00038">
    <property type="entry name" value="CAP_ED"/>
    <property type="match status" value="1"/>
</dbReference>
<dbReference type="InterPro" id="IPR018488">
    <property type="entry name" value="cNMP-bd_CS"/>
</dbReference>
<sequence>MTTSAEQIVLSAVRARRRFKALVRLAYANKHWLEDVEDEQLTENVKKNIILLTKKKSKRGLITLQQKALLNKPAQYRTDEEKILLNKIISGLKCFRKYPEQVKMQLAGVTYFAYFGPQRVIVRQNHIAHALYFIISGEVAVSITTYDPVLKENVTTVVGTMVPGSMFGEVSLLHDIPRTATITTTTACEFLYLKKADFNIVLKESVKEQWDEIQRAMLRFRYFDKWDAVSVRECCIYSKIKPYVRDQTILGDGVGISSSIYFVLKGQCKLIEHLLLSVSYDRCGRKQYKLYDSAPTLEEGSEEESIATVLDEAKQSLTSLRTYKSPRSRLPTVGQTGSMLLEHKIKKRRPVSVDYSEHGSKLEDITQKLSLLTAPQEAAGDADDAAAVEVKESQASNTELPSNVETHFMQVCTFSELACFGLGENMRRRRVVAMSDYVECLLIPRYWLFTHNKSNLWSKIHQYLDTQIPSTEAVFASFLQQRKWMAYRSQLVKDMLRRPPCTDRYNIPYSIRINEEIHLT</sequence>
<evidence type="ECO:0000313" key="2">
    <source>
        <dbReference type="EMBL" id="KAK9680757.1"/>
    </source>
</evidence>
<organism evidence="2 3">
    <name type="scientific">Popillia japonica</name>
    <name type="common">Japanese beetle</name>
    <dbReference type="NCBI Taxonomy" id="7064"/>
    <lineage>
        <taxon>Eukaryota</taxon>
        <taxon>Metazoa</taxon>
        <taxon>Ecdysozoa</taxon>
        <taxon>Arthropoda</taxon>
        <taxon>Hexapoda</taxon>
        <taxon>Insecta</taxon>
        <taxon>Pterygota</taxon>
        <taxon>Neoptera</taxon>
        <taxon>Endopterygota</taxon>
        <taxon>Coleoptera</taxon>
        <taxon>Polyphaga</taxon>
        <taxon>Scarabaeiformia</taxon>
        <taxon>Scarabaeidae</taxon>
        <taxon>Rutelinae</taxon>
        <taxon>Popillia</taxon>
    </lineage>
</organism>
<dbReference type="SMART" id="SM00100">
    <property type="entry name" value="cNMP"/>
    <property type="match status" value="1"/>
</dbReference>
<dbReference type="AlphaFoldDB" id="A0AAW1HVT0"/>
<reference evidence="2 3" key="1">
    <citation type="journal article" date="2024" name="BMC Genomics">
        <title>De novo assembly and annotation of Popillia japonica's genome with initial clues to its potential as an invasive pest.</title>
        <authorList>
            <person name="Cucini C."/>
            <person name="Boschi S."/>
            <person name="Funari R."/>
            <person name="Cardaioli E."/>
            <person name="Iannotti N."/>
            <person name="Marturano G."/>
            <person name="Paoli F."/>
            <person name="Bruttini M."/>
            <person name="Carapelli A."/>
            <person name="Frati F."/>
            <person name="Nardi F."/>
        </authorList>
    </citation>
    <scope>NUCLEOTIDE SEQUENCE [LARGE SCALE GENOMIC DNA]</scope>
    <source>
        <strain evidence="2">DMR45628</strain>
    </source>
</reference>
<keyword evidence="3" id="KW-1185">Reference proteome</keyword>
<accession>A0AAW1HVT0</accession>
<dbReference type="PANTHER" id="PTHR23011:SF41">
    <property type="entry name" value="CYCLIC NUCLEOTIDE-BINDING DOMAIN-CONTAINING PROTEIN"/>
    <property type="match status" value="1"/>
</dbReference>
<dbReference type="Proteomes" id="UP001458880">
    <property type="component" value="Unassembled WGS sequence"/>
</dbReference>
<dbReference type="PROSITE" id="PS00889">
    <property type="entry name" value="CNMP_BINDING_2"/>
    <property type="match status" value="1"/>
</dbReference>
<dbReference type="Gene3D" id="2.60.120.10">
    <property type="entry name" value="Jelly Rolls"/>
    <property type="match status" value="1"/>
</dbReference>
<name>A0AAW1HVT0_POPJA</name>
<dbReference type="InterPro" id="IPR000595">
    <property type="entry name" value="cNMP-bd_dom"/>
</dbReference>